<dbReference type="GO" id="GO:0051213">
    <property type="term" value="F:dioxygenase activity"/>
    <property type="evidence" value="ECO:0007669"/>
    <property type="project" value="UniProtKB-KW"/>
</dbReference>
<feature type="domain" description="Cupin type-2" evidence="3">
    <location>
        <begin position="154"/>
        <end position="202"/>
    </location>
</feature>
<dbReference type="OrthoDB" id="2205143at2759"/>
<evidence type="ECO:0000256" key="2">
    <source>
        <dbReference type="ARBA" id="ARBA00023002"/>
    </source>
</evidence>
<protein>
    <submittedName>
        <fullName evidence="4">Putative gentisate-dioxygenase protein</fullName>
    </submittedName>
</protein>
<dbReference type="STRING" id="1287680.R1GWK0"/>
<dbReference type="PANTHER" id="PTHR41517">
    <property type="entry name" value="1,2-DIOXYGENASE PROTEIN-RELATED"/>
    <property type="match status" value="1"/>
</dbReference>
<dbReference type="InterPro" id="IPR047183">
    <property type="entry name" value="GDO-like"/>
</dbReference>
<reference evidence="5" key="1">
    <citation type="journal article" date="2013" name="Genome Announc.">
        <title>Draft genome sequence of Neofusicoccum parvum isolate UCR-NP2, a fungal vascular pathogen associated with grapevine cankers.</title>
        <authorList>
            <person name="Blanco-Ulate B."/>
            <person name="Rolshausen P."/>
            <person name="Cantu D."/>
        </authorList>
    </citation>
    <scope>NUCLEOTIDE SEQUENCE [LARGE SCALE GENOMIC DNA]</scope>
    <source>
        <strain evidence="5">UCR-NP2</strain>
    </source>
</reference>
<evidence type="ECO:0000313" key="5">
    <source>
        <dbReference type="Proteomes" id="UP000013521"/>
    </source>
</evidence>
<name>R1GWK0_BOTPV</name>
<dbReference type="CDD" id="cd06992">
    <property type="entry name" value="cupin_GDO-like_C"/>
    <property type="match status" value="1"/>
</dbReference>
<dbReference type="SUPFAM" id="SSF51182">
    <property type="entry name" value="RmlC-like cupins"/>
    <property type="match status" value="1"/>
</dbReference>
<dbReference type="AlphaFoldDB" id="R1GWK0"/>
<organism evidence="4 5">
    <name type="scientific">Botryosphaeria parva (strain UCR-NP2)</name>
    <name type="common">Grapevine canker fungus</name>
    <name type="synonym">Neofusicoccum parvum</name>
    <dbReference type="NCBI Taxonomy" id="1287680"/>
    <lineage>
        <taxon>Eukaryota</taxon>
        <taxon>Fungi</taxon>
        <taxon>Dikarya</taxon>
        <taxon>Ascomycota</taxon>
        <taxon>Pezizomycotina</taxon>
        <taxon>Dothideomycetes</taxon>
        <taxon>Dothideomycetes incertae sedis</taxon>
        <taxon>Botryosphaeriales</taxon>
        <taxon>Botryosphaeriaceae</taxon>
        <taxon>Neofusicoccum</taxon>
    </lineage>
</organism>
<dbReference type="InterPro" id="IPR011051">
    <property type="entry name" value="RmlC_Cupin_sf"/>
</dbReference>
<evidence type="ECO:0000313" key="4">
    <source>
        <dbReference type="EMBL" id="EOD52786.1"/>
    </source>
</evidence>
<dbReference type="eggNOG" id="ENOG502R6B0">
    <property type="taxonomic scope" value="Eukaryota"/>
</dbReference>
<evidence type="ECO:0000259" key="3">
    <source>
        <dbReference type="Pfam" id="PF07883"/>
    </source>
</evidence>
<dbReference type="HOGENOM" id="CLU_060572_0_0_1"/>
<dbReference type="KEGG" id="npa:UCRNP2_413"/>
<accession>R1GWK0</accession>
<dbReference type="Proteomes" id="UP000013521">
    <property type="component" value="Unassembled WGS sequence"/>
</dbReference>
<dbReference type="EMBL" id="KB915690">
    <property type="protein sequence ID" value="EOD52786.1"/>
    <property type="molecule type" value="Genomic_DNA"/>
</dbReference>
<sequence>MTGPHIWKYEEIRPLIMQAGELALMANEKTIVHRYTAFSATFIIEGAGFATINGRRVPMKRGDVVLTPSWNWHNQDSVAKEPLIWLDMVDVSTLKHLPAGFVEFYKDQQSYPADPVEAENSPLVFPWADMKAKLDADQRDWVSVPYLRKSCREGATSPPVRETASAVYHVIEGSGYSVIDGQEVQWSRGDTFCIPAWHRYCHFASVGAPVYLVRSDDKPMLNALGFYRNEHMDAEALVEEW</sequence>
<keyword evidence="2" id="KW-0560">Oxidoreductase</keyword>
<proteinExistence type="predicted"/>
<feature type="domain" description="Cupin type-2" evidence="3">
    <location>
        <begin position="32"/>
        <end position="88"/>
    </location>
</feature>
<keyword evidence="1 4" id="KW-0223">Dioxygenase</keyword>
<dbReference type="InterPro" id="IPR014710">
    <property type="entry name" value="RmlC-like_jellyroll"/>
</dbReference>
<gene>
    <name evidence="4" type="ORF">UCRNP2_413</name>
</gene>
<dbReference type="Gene3D" id="2.60.120.10">
    <property type="entry name" value="Jelly Rolls"/>
    <property type="match status" value="1"/>
</dbReference>
<dbReference type="Pfam" id="PF07883">
    <property type="entry name" value="Cupin_2"/>
    <property type="match status" value="2"/>
</dbReference>
<dbReference type="InterPro" id="IPR013096">
    <property type="entry name" value="Cupin_2"/>
</dbReference>
<evidence type="ECO:0000256" key="1">
    <source>
        <dbReference type="ARBA" id="ARBA00022964"/>
    </source>
</evidence>
<dbReference type="PANTHER" id="PTHR41517:SF1">
    <property type="entry name" value="CUPIN"/>
    <property type="match status" value="1"/>
</dbReference>